<evidence type="ECO:0000313" key="1">
    <source>
        <dbReference type="EMBL" id="MCG4609372.1"/>
    </source>
</evidence>
<dbReference type="Pfam" id="PF08902">
    <property type="entry name" value="DUF1848"/>
    <property type="match status" value="1"/>
</dbReference>
<proteinExistence type="predicted"/>
<dbReference type="RefSeq" id="WP_237966207.1">
    <property type="nucleotide sequence ID" value="NZ_JAKNHQ010000001.1"/>
</dbReference>
<name>A0ABS9MEY8_9FIRM</name>
<dbReference type="EMBL" id="JAKNHQ010000001">
    <property type="protein sequence ID" value="MCG4609372.1"/>
    <property type="molecule type" value="Genomic_DNA"/>
</dbReference>
<protein>
    <submittedName>
        <fullName evidence="1">DUF1848 domain-containing protein</fullName>
    </submittedName>
</protein>
<evidence type="ECO:0000313" key="2">
    <source>
        <dbReference type="Proteomes" id="UP001298681"/>
    </source>
</evidence>
<dbReference type="Proteomes" id="UP001298681">
    <property type="component" value="Unassembled WGS sequence"/>
</dbReference>
<comment type="caution">
    <text evidence="1">The sequence shown here is derived from an EMBL/GenBank/DDBJ whole genome shotgun (WGS) entry which is preliminary data.</text>
</comment>
<organism evidence="1 2">
    <name type="scientific">Anaeromassilibacillus senegalensis</name>
    <dbReference type="NCBI Taxonomy" id="1673717"/>
    <lineage>
        <taxon>Bacteria</taxon>
        <taxon>Bacillati</taxon>
        <taxon>Bacillota</taxon>
        <taxon>Clostridia</taxon>
        <taxon>Eubacteriales</taxon>
        <taxon>Acutalibacteraceae</taxon>
        <taxon>Anaeromassilibacillus</taxon>
    </lineage>
</organism>
<accession>A0ABS9MEY8</accession>
<gene>
    <name evidence="1" type="ORF">L0P57_00220</name>
</gene>
<keyword evidence="2" id="KW-1185">Reference proteome</keyword>
<sequence>MILSASRRTDIPNYYMDWFLHRIREGYVDVRNPINPHQISRIALSPSVVDCIVFWTKNPENMLPHLGELAAYPYYVQFTLTSYGRDIEPNLPDKKVRLIPAFQSLSAIIGKERVVWRYDPIFLNRRYTVSYHLAAFSEIARRLRGYTERVVISLIDLYAKTKRNTAGLFLSPPEGDTLFYMTGQMAQIAAENGMAIESCAESCDLQAVGVQHGSCIDPHLIERIIGCPLRAGKDRNQRAACGCVESIDIGAYHTCRNGCNYCYANFSPEKVADTVRLYAEHAPLLCGTVGPQDQITERPVRSLKDMQLRLE</sequence>
<reference evidence="1 2" key="1">
    <citation type="submission" date="2022-01" db="EMBL/GenBank/DDBJ databases">
        <title>Collection of gut derived symbiotic bacterial strains cultured from healthy donors.</title>
        <authorList>
            <person name="Lin H."/>
            <person name="Kohout C."/>
            <person name="Waligurski E."/>
            <person name="Pamer E.G."/>
        </authorList>
    </citation>
    <scope>NUCLEOTIDE SEQUENCE [LARGE SCALE GENOMIC DNA]</scope>
    <source>
        <strain evidence="1 2">DFI.7.58</strain>
    </source>
</reference>
<dbReference type="InterPro" id="IPR014998">
    <property type="entry name" value="DUF1848"/>
</dbReference>